<sequence length="65" mass="6782">MMLRREAAVASMRLSAAAATPAADVLQIVAGVREELAGELRARCGSSTAGRRTSWWATASPPPCP</sequence>
<dbReference type="EMBL" id="SMKO01000269">
    <property type="protein sequence ID" value="TDC87401.1"/>
    <property type="molecule type" value="Genomic_DNA"/>
</dbReference>
<keyword evidence="2" id="KW-1185">Reference proteome</keyword>
<proteinExistence type="predicted"/>
<evidence type="ECO:0000313" key="1">
    <source>
        <dbReference type="EMBL" id="TDC87401.1"/>
    </source>
</evidence>
<organism evidence="1 2">
    <name type="scientific">Nonomuraea deserti</name>
    <dbReference type="NCBI Taxonomy" id="1848322"/>
    <lineage>
        <taxon>Bacteria</taxon>
        <taxon>Bacillati</taxon>
        <taxon>Actinomycetota</taxon>
        <taxon>Actinomycetes</taxon>
        <taxon>Streptosporangiales</taxon>
        <taxon>Streptosporangiaceae</taxon>
        <taxon>Nonomuraea</taxon>
    </lineage>
</organism>
<comment type="caution">
    <text evidence="1">The sequence shown here is derived from an EMBL/GenBank/DDBJ whole genome shotgun (WGS) entry which is preliminary data.</text>
</comment>
<evidence type="ECO:0000313" key="2">
    <source>
        <dbReference type="Proteomes" id="UP000295258"/>
    </source>
</evidence>
<dbReference type="AlphaFoldDB" id="A0A4R4U7Z1"/>
<protein>
    <submittedName>
        <fullName evidence="1">Uncharacterized protein</fullName>
    </submittedName>
</protein>
<reference evidence="1 2" key="1">
    <citation type="submission" date="2019-03" db="EMBL/GenBank/DDBJ databases">
        <title>Draft genome sequences of novel Actinobacteria.</title>
        <authorList>
            <person name="Sahin N."/>
            <person name="Ay H."/>
            <person name="Saygin H."/>
        </authorList>
    </citation>
    <scope>NUCLEOTIDE SEQUENCE [LARGE SCALE GENOMIC DNA]</scope>
    <source>
        <strain evidence="1 2">KC310</strain>
    </source>
</reference>
<name>A0A4R4U7Z1_9ACTN</name>
<gene>
    <name evidence="1" type="ORF">E1292_46765</name>
</gene>
<accession>A0A4R4U7Z1</accession>
<dbReference type="RefSeq" id="WP_132606252.1">
    <property type="nucleotide sequence ID" value="NZ_SMKO01000269.1"/>
</dbReference>
<dbReference type="Proteomes" id="UP000295258">
    <property type="component" value="Unassembled WGS sequence"/>
</dbReference>